<dbReference type="Pfam" id="PF13424">
    <property type="entry name" value="TPR_12"/>
    <property type="match status" value="1"/>
</dbReference>
<evidence type="ECO:0000256" key="1">
    <source>
        <dbReference type="ARBA" id="ARBA00009558"/>
    </source>
</evidence>
<evidence type="ECO:0000256" key="6">
    <source>
        <dbReference type="RuleBase" id="RU361228"/>
    </source>
</evidence>
<evidence type="ECO:0000313" key="8">
    <source>
        <dbReference type="EMBL" id="CAF2088488.1"/>
    </source>
</evidence>
<dbReference type="EMBL" id="CAJNRG010006725">
    <property type="protein sequence ID" value="CAF2088488.1"/>
    <property type="molecule type" value="Genomic_DNA"/>
</dbReference>
<keyword evidence="2 6" id="KW-0328">Glycosyltransferase</keyword>
<reference evidence="8" key="1">
    <citation type="submission" date="2021-02" db="EMBL/GenBank/DDBJ databases">
        <authorList>
            <person name="Nowell W R."/>
        </authorList>
    </citation>
    <scope>NUCLEOTIDE SEQUENCE</scope>
</reference>
<feature type="compositionally biased region" description="Basic and acidic residues" evidence="7">
    <location>
        <begin position="479"/>
        <end position="490"/>
    </location>
</feature>
<protein>
    <recommendedName>
        <fullName evidence="6">NAD(P)(+)--arginine ADP-ribosyltransferase</fullName>
        <ecNumber evidence="6">2.4.2.31</ecNumber>
    </recommendedName>
    <alternativeName>
        <fullName evidence="6">Mono(ADP-ribosyl)transferase</fullName>
    </alternativeName>
</protein>
<proteinExistence type="inferred from homology"/>
<sequence length="508" mass="59623">MHYVYTPNKPLLGEGVNQALRSRNLDILLHYRGFIADMYQGIQTLYIQQQHQHTDATFTTYYRGQRMHVEELELIHQNKYLSINTFFSTSTDRGVAEAFLLPLDQNVVQPVLFRLRVNTVNEIQPFTDIKTCSNFPDENETLFIPGTIFLISTITESSYEVKTHTSSKYWIVDLEFCNTHPREVNTTFEYFNLPNNLLTLAKLAGFSRHIGKYDAAHRCYETLFLETGKNCIDSIFGMAQTACHMNHCETAIELSEIAYKLYSIFYKDKPWDIFYYIHQGWGLALLKKKETKSLDLALKQLEKALCCLPEPSTCVDKIRLQQCHECYALGYAIIGSIYREMQEYPRSKQQYDKALRHCSELPQGHPYVYYLYIPFGKTLRIMKEYNQAIDYHTQALNFIENEYLFGHYELARVHRALGLDYAEICQYELALKHLKEVVAMYNTVEWMNLLPARKQMMAEELERIQNMLTMPVLMETSAKEKSANSLEKKMEKRKITKKIEKEKRRKLQ</sequence>
<feature type="region of interest" description="Disordered" evidence="7">
    <location>
        <begin position="479"/>
        <end position="508"/>
    </location>
</feature>
<dbReference type="GO" id="GO:0016779">
    <property type="term" value="F:nucleotidyltransferase activity"/>
    <property type="evidence" value="ECO:0007669"/>
    <property type="project" value="UniProtKB-KW"/>
</dbReference>
<evidence type="ECO:0000256" key="4">
    <source>
        <dbReference type="ARBA" id="ARBA00022695"/>
    </source>
</evidence>
<dbReference type="Proteomes" id="UP000663887">
    <property type="component" value="Unassembled WGS sequence"/>
</dbReference>
<evidence type="ECO:0000256" key="3">
    <source>
        <dbReference type="ARBA" id="ARBA00022679"/>
    </source>
</evidence>
<dbReference type="SUPFAM" id="SSF48452">
    <property type="entry name" value="TPR-like"/>
    <property type="match status" value="2"/>
</dbReference>
<evidence type="ECO:0000256" key="5">
    <source>
        <dbReference type="ARBA" id="ARBA00047597"/>
    </source>
</evidence>
<dbReference type="EC" id="2.4.2.31" evidence="6"/>
<keyword evidence="4" id="KW-0548">Nucleotidyltransferase</keyword>
<keyword evidence="3 6" id="KW-0808">Transferase</keyword>
<comment type="similarity">
    <text evidence="1 6">Belongs to the Arg-specific ADP-ribosyltransferase family.</text>
</comment>
<evidence type="ECO:0000256" key="2">
    <source>
        <dbReference type="ARBA" id="ARBA00022676"/>
    </source>
</evidence>
<dbReference type="GO" id="GO:0106274">
    <property type="term" value="F:NAD+-protein-arginine ADP-ribosyltransferase activity"/>
    <property type="evidence" value="ECO:0007669"/>
    <property type="project" value="UniProtKB-EC"/>
</dbReference>
<organism evidence="8 9">
    <name type="scientific">Rotaria magnacalcarata</name>
    <dbReference type="NCBI Taxonomy" id="392030"/>
    <lineage>
        <taxon>Eukaryota</taxon>
        <taxon>Metazoa</taxon>
        <taxon>Spiralia</taxon>
        <taxon>Gnathifera</taxon>
        <taxon>Rotifera</taxon>
        <taxon>Eurotatoria</taxon>
        <taxon>Bdelloidea</taxon>
        <taxon>Philodinida</taxon>
        <taxon>Philodinidae</taxon>
        <taxon>Rotaria</taxon>
    </lineage>
</organism>
<dbReference type="SMART" id="SM00028">
    <property type="entry name" value="TPR"/>
    <property type="match status" value="3"/>
</dbReference>
<keyword evidence="6" id="KW-0520">NAD</keyword>
<dbReference type="InterPro" id="IPR000768">
    <property type="entry name" value="ART"/>
</dbReference>
<dbReference type="PROSITE" id="PS51996">
    <property type="entry name" value="TR_MART"/>
    <property type="match status" value="1"/>
</dbReference>
<gene>
    <name evidence="8" type="ORF">XDN619_LOCUS16127</name>
</gene>
<comment type="caution">
    <text evidence="8">The sequence shown here is derived from an EMBL/GenBank/DDBJ whole genome shotgun (WGS) entry which is preliminary data.</text>
</comment>
<name>A0A816SHJ7_9BILA</name>
<dbReference type="Gene3D" id="1.25.40.10">
    <property type="entry name" value="Tetratricopeptide repeat domain"/>
    <property type="match status" value="1"/>
</dbReference>
<dbReference type="SUPFAM" id="SSF56399">
    <property type="entry name" value="ADP-ribosylation"/>
    <property type="match status" value="1"/>
</dbReference>
<comment type="catalytic activity">
    <reaction evidence="5 6">
        <text>L-arginyl-[protein] + NAD(+) = N(omega)-(ADP-D-ribosyl)-L-arginyl-[protein] + nicotinamide + H(+)</text>
        <dbReference type="Rhea" id="RHEA:19149"/>
        <dbReference type="Rhea" id="RHEA-COMP:10532"/>
        <dbReference type="Rhea" id="RHEA-COMP:15087"/>
        <dbReference type="ChEBI" id="CHEBI:15378"/>
        <dbReference type="ChEBI" id="CHEBI:17154"/>
        <dbReference type="ChEBI" id="CHEBI:29965"/>
        <dbReference type="ChEBI" id="CHEBI:57540"/>
        <dbReference type="ChEBI" id="CHEBI:142554"/>
        <dbReference type="EC" id="2.4.2.31"/>
    </reaction>
</comment>
<dbReference type="AlphaFoldDB" id="A0A816SHJ7"/>
<evidence type="ECO:0000256" key="7">
    <source>
        <dbReference type="SAM" id="MobiDB-lite"/>
    </source>
</evidence>
<dbReference type="Gene3D" id="3.90.176.10">
    <property type="entry name" value="Toxin ADP-ribosyltransferase, Chain A, domain 1"/>
    <property type="match status" value="1"/>
</dbReference>
<keyword evidence="6" id="KW-0521">NADP</keyword>
<dbReference type="InterPro" id="IPR011990">
    <property type="entry name" value="TPR-like_helical_dom_sf"/>
</dbReference>
<dbReference type="Pfam" id="PF01129">
    <property type="entry name" value="ART"/>
    <property type="match status" value="1"/>
</dbReference>
<evidence type="ECO:0000313" key="9">
    <source>
        <dbReference type="Proteomes" id="UP000663887"/>
    </source>
</evidence>
<accession>A0A816SHJ7</accession>
<dbReference type="InterPro" id="IPR019734">
    <property type="entry name" value="TPR_rpt"/>
</dbReference>